<organism evidence="2 3">
    <name type="scientific">Rhodotorula taiwanensis</name>
    <dbReference type="NCBI Taxonomy" id="741276"/>
    <lineage>
        <taxon>Eukaryota</taxon>
        <taxon>Fungi</taxon>
        <taxon>Dikarya</taxon>
        <taxon>Basidiomycota</taxon>
        <taxon>Pucciniomycotina</taxon>
        <taxon>Microbotryomycetes</taxon>
        <taxon>Sporidiobolales</taxon>
        <taxon>Sporidiobolaceae</taxon>
        <taxon>Rhodotorula</taxon>
    </lineage>
</organism>
<dbReference type="GO" id="GO:0005829">
    <property type="term" value="C:cytosol"/>
    <property type="evidence" value="ECO:0007669"/>
    <property type="project" value="TreeGrafter"/>
</dbReference>
<dbReference type="OrthoDB" id="41403at2759"/>
<dbReference type="AlphaFoldDB" id="A0A2S5B3C0"/>
<dbReference type="Gene3D" id="3.40.50.10860">
    <property type="entry name" value="Leucine Dehydrogenase, chain A, domain 1"/>
    <property type="match status" value="1"/>
</dbReference>
<dbReference type="EMBL" id="PJQD01000085">
    <property type="protein sequence ID" value="POY71245.1"/>
    <property type="molecule type" value="Genomic_DNA"/>
</dbReference>
<dbReference type="InterPro" id="IPR020630">
    <property type="entry name" value="THF_DH/CycHdrlase_cat_dom"/>
</dbReference>
<accession>A0A2S5B3C0</accession>
<dbReference type="Pfam" id="PF00763">
    <property type="entry name" value="THF_DHG_CYH"/>
    <property type="match status" value="1"/>
</dbReference>
<dbReference type="Gene3D" id="3.40.50.720">
    <property type="entry name" value="NAD(P)-binding Rossmann-like Domain"/>
    <property type="match status" value="1"/>
</dbReference>
<comment type="caution">
    <text evidence="2">The sequence shown here is derived from an EMBL/GenBank/DDBJ whole genome shotgun (WGS) entry which is preliminary data.</text>
</comment>
<protein>
    <recommendedName>
        <fullName evidence="1">Tetrahydrofolate dehydrogenase/cyclohydrolase catalytic domain-containing protein</fullName>
    </recommendedName>
</protein>
<evidence type="ECO:0000313" key="3">
    <source>
        <dbReference type="Proteomes" id="UP000237144"/>
    </source>
</evidence>
<sequence length="464" mass="50340">MSECGHTVLPGSFRDCQAIHTPQQSTPESALSAIADVHGCDRRSQTSTAPTLCPPRIATRRYRVHPSPYYHQLANLLMSSAKPNPDPTNIACVTVLGEHIAKPFRTQIQDATAQLRPRPKLVGILANSGAPSRAYANWTAKACEAVGIDYELREVGIVADGASEGTAEQGEVEEAILSANEDDAVNGIMVYYPIFGPRQDGYLQQAVSPLKDVEGLNFAWLFSLYHNIRFIDPRKIAMAAQVLTPSPLQISASAATPSTSTATALPDQQTPDGLVKAVLPCTPLAIVKTLEHCQVYNPLRPYGSRAFGRTITVVNRSEVVGRPLAALLANDGARVFSVDLDGVQEFTRKKVVEGEEGKKSNFHPYHVIKKCDMSLEQCLAASDVVIGGVPSKSYKIPTAQLKEGVVAINFSESKNFEDDIKDKASIYCPGIGKATIVLLQRNLLRLREYQASLRQGLAQGQVHQ</sequence>
<gene>
    <name evidence="2" type="ORF">BMF94_5557</name>
</gene>
<name>A0A2S5B3C0_9BASI</name>
<dbReference type="InterPro" id="IPR036291">
    <property type="entry name" value="NAD(P)-bd_dom_sf"/>
</dbReference>
<dbReference type="GO" id="GO:0004487">
    <property type="term" value="F:methylenetetrahydrofolate dehydrogenase (NAD+) activity"/>
    <property type="evidence" value="ECO:0007669"/>
    <property type="project" value="TreeGrafter"/>
</dbReference>
<dbReference type="GO" id="GO:0004488">
    <property type="term" value="F:methylenetetrahydrofolate dehydrogenase (NADP+) activity"/>
    <property type="evidence" value="ECO:0007669"/>
    <property type="project" value="InterPro"/>
</dbReference>
<dbReference type="SUPFAM" id="SSF53223">
    <property type="entry name" value="Aminoacid dehydrogenase-like, N-terminal domain"/>
    <property type="match status" value="1"/>
</dbReference>
<dbReference type="SUPFAM" id="SSF51735">
    <property type="entry name" value="NAD(P)-binding Rossmann-fold domains"/>
    <property type="match status" value="1"/>
</dbReference>
<proteinExistence type="predicted"/>
<reference evidence="2 3" key="1">
    <citation type="journal article" date="2018" name="Front. Microbiol.">
        <title>Prospects for Fungal Bioremediation of Acidic Radioactive Waste Sites: Characterization and Genome Sequence of Rhodotorula taiwanensis MD1149.</title>
        <authorList>
            <person name="Tkavc R."/>
            <person name="Matrosova V.Y."/>
            <person name="Grichenko O.E."/>
            <person name="Gostincar C."/>
            <person name="Volpe R.P."/>
            <person name="Klimenkova P."/>
            <person name="Gaidamakova E.K."/>
            <person name="Zhou C.E."/>
            <person name="Stewart B.J."/>
            <person name="Lyman M.G."/>
            <person name="Malfatti S.A."/>
            <person name="Rubinfeld B."/>
            <person name="Courtot M."/>
            <person name="Singh J."/>
            <person name="Dalgard C.L."/>
            <person name="Hamilton T."/>
            <person name="Frey K.G."/>
            <person name="Gunde-Cimerman N."/>
            <person name="Dugan L."/>
            <person name="Daly M.J."/>
        </authorList>
    </citation>
    <scope>NUCLEOTIDE SEQUENCE [LARGE SCALE GENOMIC DNA]</scope>
    <source>
        <strain evidence="2 3">MD1149</strain>
    </source>
</reference>
<evidence type="ECO:0000313" key="2">
    <source>
        <dbReference type="EMBL" id="POY71245.1"/>
    </source>
</evidence>
<dbReference type="PANTHER" id="PTHR48099">
    <property type="entry name" value="C-1-TETRAHYDROFOLATE SYNTHASE, CYTOPLASMIC-RELATED"/>
    <property type="match status" value="1"/>
</dbReference>
<dbReference type="STRING" id="741276.A0A2S5B3C0"/>
<dbReference type="InterPro" id="IPR046346">
    <property type="entry name" value="Aminoacid_DH-like_N_sf"/>
</dbReference>
<keyword evidence="3" id="KW-1185">Reference proteome</keyword>
<dbReference type="Proteomes" id="UP000237144">
    <property type="component" value="Unassembled WGS sequence"/>
</dbReference>
<evidence type="ECO:0000259" key="1">
    <source>
        <dbReference type="Pfam" id="PF00763"/>
    </source>
</evidence>
<dbReference type="GO" id="GO:0009113">
    <property type="term" value="P:purine nucleobase biosynthetic process"/>
    <property type="evidence" value="ECO:0007669"/>
    <property type="project" value="TreeGrafter"/>
</dbReference>
<feature type="domain" description="Tetrahydrofolate dehydrogenase/cyclohydrolase catalytic" evidence="1">
    <location>
        <begin position="97"/>
        <end position="214"/>
    </location>
</feature>
<dbReference type="FunFam" id="3.40.50.720:FF:000401">
    <property type="entry name" value="Related to MTD1-methylenetetrahydrofolate dehydrogenase (NAD+)"/>
    <property type="match status" value="1"/>
</dbReference>
<dbReference type="PANTHER" id="PTHR48099:SF3">
    <property type="entry name" value="METHYLENETETRAHYDROFOLATE DEHYDROGENASE [NAD(+)]"/>
    <property type="match status" value="1"/>
</dbReference>